<gene>
    <name evidence="2" type="ORF">LQV63_16695</name>
</gene>
<evidence type="ECO:0000313" key="2">
    <source>
        <dbReference type="EMBL" id="MCE5170944.1"/>
    </source>
</evidence>
<name>A0ABS8YJ27_9BACL</name>
<dbReference type="EMBL" id="JAJNBZ010000013">
    <property type="protein sequence ID" value="MCE5170944.1"/>
    <property type="molecule type" value="Genomic_DNA"/>
</dbReference>
<proteinExistence type="predicted"/>
<accession>A0ABS8YJ27</accession>
<keyword evidence="1" id="KW-0812">Transmembrane</keyword>
<dbReference type="Proteomes" id="UP001199916">
    <property type="component" value="Unassembled WGS sequence"/>
</dbReference>
<feature type="transmembrane region" description="Helical" evidence="1">
    <location>
        <begin position="35"/>
        <end position="58"/>
    </location>
</feature>
<keyword evidence="1" id="KW-1133">Transmembrane helix</keyword>
<keyword evidence="1" id="KW-0472">Membrane</keyword>
<comment type="caution">
    <text evidence="2">The sequence shown here is derived from an EMBL/GenBank/DDBJ whole genome shotgun (WGS) entry which is preliminary data.</text>
</comment>
<organism evidence="2 3">
    <name type="scientific">Paenibacillus profundus</name>
    <dbReference type="NCBI Taxonomy" id="1173085"/>
    <lineage>
        <taxon>Bacteria</taxon>
        <taxon>Bacillati</taxon>
        <taxon>Bacillota</taxon>
        <taxon>Bacilli</taxon>
        <taxon>Bacillales</taxon>
        <taxon>Paenibacillaceae</taxon>
        <taxon>Paenibacillus</taxon>
    </lineage>
</organism>
<keyword evidence="3" id="KW-1185">Reference proteome</keyword>
<protein>
    <submittedName>
        <fullName evidence="2">Uncharacterized protein</fullName>
    </submittedName>
</protein>
<sequence>MVNQKILAATKKLSNNTYHKAMNRAQKATHPSPKAVYKGAVISGGIGLVLLAAGGAGLLFNLHLWAWGLLGSGIIVVGVNVFSALRSISK</sequence>
<evidence type="ECO:0000313" key="3">
    <source>
        <dbReference type="Proteomes" id="UP001199916"/>
    </source>
</evidence>
<reference evidence="2 3" key="1">
    <citation type="submission" date="2021-11" db="EMBL/GenBank/DDBJ databases">
        <title>Draft genome sequence of Paenibacillus profundus YoMME, a new Gram-positive bacteria with exoelectrogenic properties.</title>
        <authorList>
            <person name="Hubenova Y."/>
            <person name="Hubenova E."/>
            <person name="Manasiev Y."/>
            <person name="Peykov S."/>
            <person name="Mitov M."/>
        </authorList>
    </citation>
    <scope>NUCLEOTIDE SEQUENCE [LARGE SCALE GENOMIC DNA]</scope>
    <source>
        <strain evidence="2 3">YoMME</strain>
    </source>
</reference>
<evidence type="ECO:0000256" key="1">
    <source>
        <dbReference type="SAM" id="Phobius"/>
    </source>
</evidence>
<feature type="transmembrane region" description="Helical" evidence="1">
    <location>
        <begin position="64"/>
        <end position="85"/>
    </location>
</feature>
<dbReference type="RefSeq" id="WP_019421358.1">
    <property type="nucleotide sequence ID" value="NZ_JAJNBZ010000013.1"/>
</dbReference>